<evidence type="ECO:0000313" key="1">
    <source>
        <dbReference type="EMBL" id="MTD12484.1"/>
    </source>
</evidence>
<dbReference type="EMBL" id="WLYK01000001">
    <property type="protein sequence ID" value="MTD12484.1"/>
    <property type="molecule type" value="Genomic_DNA"/>
</dbReference>
<evidence type="ECO:0008006" key="3">
    <source>
        <dbReference type="Google" id="ProtNLM"/>
    </source>
</evidence>
<proteinExistence type="predicted"/>
<name>A0A7K1FHX8_9ACTN</name>
<sequence length="347" mass="37424">MEVQVLQLEDTFHDPLVAPGTPDLPERFFDRFMFNLHPTDATAPSVIMGAGVYPVRDVTDGFAVVTTATEQRNLRFSTELSALSPAAAGSVGPLSWTVLEPNRSWRLRLADNPIGLGCDITWRARTEAWHGGVEVRNADGVPSTFDHLFQSGTYTGTITIDGVRTDVAGWYGQRDRSRGVRTMAGGQGLHLWYQAQFPEYCVGFLHVEDRTGGRLLLEGAVLHTSGEVDDIVDVRHDLTFGPGLDLETGRVRVTTASGAVLDIDGDARAGGGWMAGAGYGGHHGKPCGVDHLEYDVYPLDGSVSPATVDSALTDRLTAFTCDGVAGTGILEFAHSRSRSYTYRPSLV</sequence>
<gene>
    <name evidence="1" type="ORF">GIS00_00815</name>
</gene>
<keyword evidence="2" id="KW-1185">Reference proteome</keyword>
<dbReference type="SUPFAM" id="SSF159245">
    <property type="entry name" value="AttH-like"/>
    <property type="match status" value="1"/>
</dbReference>
<reference evidence="1 2" key="1">
    <citation type="submission" date="2019-11" db="EMBL/GenBank/DDBJ databases">
        <authorList>
            <person name="Jiang L.-Q."/>
        </authorList>
    </citation>
    <scope>NUCLEOTIDE SEQUENCE [LARGE SCALE GENOMIC DNA]</scope>
    <source>
        <strain evidence="1 2">YIM 132087</strain>
    </source>
</reference>
<evidence type="ECO:0000313" key="2">
    <source>
        <dbReference type="Proteomes" id="UP000460221"/>
    </source>
</evidence>
<dbReference type="Proteomes" id="UP000460221">
    <property type="component" value="Unassembled WGS sequence"/>
</dbReference>
<organism evidence="1 2">
    <name type="scientific">Nakamurella alba</name>
    <dbReference type="NCBI Taxonomy" id="2665158"/>
    <lineage>
        <taxon>Bacteria</taxon>
        <taxon>Bacillati</taxon>
        <taxon>Actinomycetota</taxon>
        <taxon>Actinomycetes</taxon>
        <taxon>Nakamurellales</taxon>
        <taxon>Nakamurellaceae</taxon>
        <taxon>Nakamurella</taxon>
    </lineage>
</organism>
<dbReference type="AlphaFoldDB" id="A0A7K1FHX8"/>
<accession>A0A7K1FHX8</accession>
<protein>
    <recommendedName>
        <fullName evidence="3">DUF2804 family protein</fullName>
    </recommendedName>
</protein>
<comment type="caution">
    <text evidence="1">The sequence shown here is derived from an EMBL/GenBank/DDBJ whole genome shotgun (WGS) entry which is preliminary data.</text>
</comment>